<accession>A0ABX1VJB5</accession>
<keyword evidence="2" id="KW-0813">Transport</keyword>
<reference evidence="5 6" key="1">
    <citation type="journal article" date="2020" name="Syst. Appl. Microbiol.">
        <title>Alienimonas chondri sp. nov., a novel planctomycete isolated from the biofilm of the red alga Chondrus crispus.</title>
        <authorList>
            <person name="Vitorino I."/>
            <person name="Albuquerque L."/>
            <person name="Wiegand S."/>
            <person name="Kallscheuer N."/>
            <person name="da Costa M.S."/>
            <person name="Lobo-da-Cunha A."/>
            <person name="Jogler C."/>
            <person name="Lage O.M."/>
        </authorList>
    </citation>
    <scope>NUCLEOTIDE SEQUENCE [LARGE SCALE GENOMIC DNA]</scope>
    <source>
        <strain evidence="5 6">LzC2</strain>
    </source>
</reference>
<evidence type="ECO:0000313" key="6">
    <source>
        <dbReference type="Proteomes" id="UP000609651"/>
    </source>
</evidence>
<gene>
    <name evidence="5" type="primary">atpD_3</name>
    <name evidence="5" type="ORF">LzC2_41190</name>
</gene>
<feature type="region of interest" description="Disordered" evidence="4">
    <location>
        <begin position="195"/>
        <end position="214"/>
    </location>
</feature>
<dbReference type="EMBL" id="WTPX01000258">
    <property type="protein sequence ID" value="NNJ28008.1"/>
    <property type="molecule type" value="Genomic_DNA"/>
</dbReference>
<evidence type="ECO:0000256" key="3">
    <source>
        <dbReference type="ARBA" id="ARBA00023065"/>
    </source>
</evidence>
<name>A0ABX1VJB5_9PLAN</name>
<evidence type="ECO:0000256" key="4">
    <source>
        <dbReference type="SAM" id="MobiDB-lite"/>
    </source>
</evidence>
<evidence type="ECO:0000256" key="2">
    <source>
        <dbReference type="ARBA" id="ARBA00022448"/>
    </source>
</evidence>
<keyword evidence="3" id="KW-0406">Ion transport</keyword>
<proteinExistence type="inferred from homology"/>
<evidence type="ECO:0000256" key="1">
    <source>
        <dbReference type="ARBA" id="ARBA00005850"/>
    </source>
</evidence>
<dbReference type="Gene3D" id="1.10.287.3240">
    <property type="match status" value="1"/>
</dbReference>
<dbReference type="Pfam" id="PF01813">
    <property type="entry name" value="ATP-synt_D"/>
    <property type="match status" value="1"/>
</dbReference>
<protein>
    <submittedName>
        <fullName evidence="5">V-type ATP synthase subunit D</fullName>
    </submittedName>
</protein>
<organism evidence="5 6">
    <name type="scientific">Alienimonas chondri</name>
    <dbReference type="NCBI Taxonomy" id="2681879"/>
    <lineage>
        <taxon>Bacteria</taxon>
        <taxon>Pseudomonadati</taxon>
        <taxon>Planctomycetota</taxon>
        <taxon>Planctomycetia</taxon>
        <taxon>Planctomycetales</taxon>
        <taxon>Planctomycetaceae</taxon>
        <taxon>Alienimonas</taxon>
    </lineage>
</organism>
<dbReference type="Proteomes" id="UP000609651">
    <property type="component" value="Unassembled WGS sequence"/>
</dbReference>
<keyword evidence="6" id="KW-1185">Reference proteome</keyword>
<dbReference type="NCBIfam" id="NF002565">
    <property type="entry name" value="PRK02195.1"/>
    <property type="match status" value="1"/>
</dbReference>
<comment type="similarity">
    <text evidence="1">Belongs to the V-ATPase D subunit family.</text>
</comment>
<dbReference type="InterPro" id="IPR002699">
    <property type="entry name" value="V_ATPase_D"/>
</dbReference>
<sequence>MKVALNKNALKQQRDKLALYRRYLPSLELKRQQLLAAWRTAQRDLAEADAEIAALDAHSEPLLSLLGGSTIPTRDLARLVRVREVSLGEENVVGVRVPTVEAVEFERVAYSTLALPFWVDAVVENLEALARLRVRRQVAAARERALEAASRKIAQRVNLFEKVLIPTAAENIGRIRIALSDQDRAAVVRSKLAKRKRAASTRGDRTASARGAGS</sequence>
<comment type="caution">
    <text evidence="5">The sequence shown here is derived from an EMBL/GenBank/DDBJ whole genome shotgun (WGS) entry which is preliminary data.</text>
</comment>
<dbReference type="RefSeq" id="WP_171189909.1">
    <property type="nucleotide sequence ID" value="NZ_WTPX01000258.1"/>
</dbReference>
<dbReference type="NCBIfam" id="TIGR00309">
    <property type="entry name" value="V_ATPase_subD"/>
    <property type="match status" value="1"/>
</dbReference>
<evidence type="ECO:0000313" key="5">
    <source>
        <dbReference type="EMBL" id="NNJ28008.1"/>
    </source>
</evidence>